<evidence type="ECO:0000313" key="1">
    <source>
        <dbReference type="EMBL" id="DAE22435.1"/>
    </source>
</evidence>
<sequence length="261" mass="30029">MREYFKHLYKHLCIYMYKSPKRELSPDDILGGFLIPDNSAEYIFTHNLLHHLSDDNSSLMPCDWINRLVSHIGECLSMHEVLLILGVSDIAGTWKVFTDSIRKPWCEVTGILLPSHTDYSPSSLLYLNISADEFSCECTSERYCIIMNALVGRNDLVSHTYLTRQERYNILKDSKKIYEGCTLSQGMCYSLNRGIVSCPKACTGMGLTFNNLNINNYFPEFNNDRYGNIKNSGGFWWPVSDKSSRLRAFDDLLSLYKDPEH</sequence>
<accession>A0A8S5QUC6</accession>
<organism evidence="1">
    <name type="scientific">CrAss-like virus sp. ctDAq1</name>
    <dbReference type="NCBI Taxonomy" id="2826822"/>
    <lineage>
        <taxon>Viruses</taxon>
        <taxon>Duplodnaviria</taxon>
        <taxon>Heunggongvirae</taxon>
        <taxon>Uroviricota</taxon>
        <taxon>Caudoviricetes</taxon>
        <taxon>Crassvirales</taxon>
    </lineage>
</organism>
<reference evidence="1" key="1">
    <citation type="journal article" date="2021" name="Proc. Natl. Acad. Sci. U.S.A.">
        <title>A Catalog of Tens of Thousands of Viruses from Human Metagenomes Reveals Hidden Associations with Chronic Diseases.</title>
        <authorList>
            <person name="Tisza M.J."/>
            <person name="Buck C.B."/>
        </authorList>
    </citation>
    <scope>NUCLEOTIDE SEQUENCE</scope>
    <source>
        <strain evidence="1">CtDAq1</strain>
    </source>
</reference>
<name>A0A8S5QUC6_9CAUD</name>
<protein>
    <submittedName>
        <fullName evidence="1">Uncharacterized protein</fullName>
    </submittedName>
</protein>
<dbReference type="EMBL" id="BK015733">
    <property type="protein sequence ID" value="DAE22435.1"/>
    <property type="molecule type" value="Genomic_DNA"/>
</dbReference>
<proteinExistence type="predicted"/>